<dbReference type="OrthoDB" id="341259at2759"/>
<gene>
    <name evidence="4" type="ORF">AMSG_10718</name>
</gene>
<feature type="transmembrane region" description="Helical" evidence="3">
    <location>
        <begin position="759"/>
        <end position="778"/>
    </location>
</feature>
<protein>
    <submittedName>
        <fullName evidence="4">Ankyrin</fullName>
    </submittedName>
</protein>
<dbReference type="PANTHER" id="PTHR24118">
    <property type="entry name" value="POTE ANKYRIN DOMAIN"/>
    <property type="match status" value="1"/>
</dbReference>
<dbReference type="EMBL" id="GL349495">
    <property type="protein sequence ID" value="KNC55117.1"/>
    <property type="molecule type" value="Genomic_DNA"/>
</dbReference>
<dbReference type="STRING" id="461836.A0A0L0DSD2"/>
<dbReference type="InterPro" id="IPR036770">
    <property type="entry name" value="Ankyrin_rpt-contain_sf"/>
</dbReference>
<evidence type="ECO:0000256" key="1">
    <source>
        <dbReference type="PROSITE-ProRule" id="PRU00023"/>
    </source>
</evidence>
<dbReference type="Pfam" id="PF12796">
    <property type="entry name" value="Ank_2"/>
    <property type="match status" value="2"/>
</dbReference>
<dbReference type="InterPro" id="IPR002110">
    <property type="entry name" value="Ankyrin_rpt"/>
</dbReference>
<dbReference type="PANTHER" id="PTHR24118:SF99">
    <property type="entry name" value="POTE ANKYRIN DOMAIN FAMILY MEMBER 3C-RELATED"/>
    <property type="match status" value="1"/>
</dbReference>
<sequence>MSGKTVETVATAAALIAKCIEGDELAVKKILLSRPDLVNVCATNPRLYGSFPLHFAAQKGRSAVVAALLERGADVHAVNELGKTALHFAAAEAGSVDACKALIAAGAVVDERTGDAAGETAAHIAAKVGNSPVLDLLRASFADVTLTNGSGQSVLDVERVWRMERGYATPSSLWFTALEQGELATVAGMLYSGEVHIEARMEDFFHDVTGLLFVSLLLRDAGPEARLLIAEGANVNATDERGRTPIMYATQLGNVAVVEALLATGAVAINAQDDAGATALHLGFYYFLVPSIARALLAAGADPHIMSQGAARTTPLELAFDRAVANVGSDGSYDELWTHGVELRAAFVPYQAETPSYERALLLGSHSGDASVAAAVGARAARAAVFCITLLGMALSLPALLLGAVFSPRGLTAPLSTSLEELFLTQASQIMAPVFGLLVAGGLLYGVTVMPALAEGTSAGSALLATYLVLGLFAVLGLIFGGALCVQIARDTTLRMVERPSQSLRFNAMNVFTLSLIALQFVQLWGLTYVDGVVFPATASVESTLRSVSLGSVLVSSSSDARTAFEAAFLAAFSAILLWTLASANLALGLVADYSLHLTALFPSLGSGSVVDYYLLDVIIPLLSSGGFLPFVLALLRALKCTKVALPPAPGPFATSEHVFVLDAAPSVTCYAGDHTWYTAASLVGLLYYIPSALLLGVIFLRSYAATTDGPSSPQASGIAAFFSGGLDVKYAPVFSLIELPARALVGAVRIFYTGPPGVYLAVVGAVYAALLVATLIIKPFRDANDRDADSGPVSIRGVAARVLPASRGSLTSTSFGGMLNRALAGLYAIVLFKTAVNAWASRVSTAANPQWAPLVVEYVVLVIGVSVFVGIEVWRRVKARRTAAEAAAEAEAEAAAGTSTRATRAYIDIYGHSPIVRAGGGAETPFVRMRAPALADETDDDFAARAGGALMSSSFDEDAALTRRLELVRLPSQGGRLEDAEFMAMQQVLQEQLSVAQQERDRARAKLERARVEVARLREAAAASEATAAELTAEVALYRDDGLRKQLASTRQTLVQVGQDYEELRVELERAYAEVDTLQAQVDALSTIADLGKERGRDDGVLYHDDEVAAALEDAKMRIGALETLLEASLAERDELGRTGDELEEQLVQVKLRLAQNDAPARGTGRRAGGAGGFGL</sequence>
<feature type="repeat" description="ANK" evidence="1">
    <location>
        <begin position="117"/>
        <end position="149"/>
    </location>
</feature>
<keyword evidence="5" id="KW-1185">Reference proteome</keyword>
<dbReference type="SUPFAM" id="SSF48403">
    <property type="entry name" value="Ankyrin repeat"/>
    <property type="match status" value="1"/>
</dbReference>
<feature type="repeat" description="ANK" evidence="1">
    <location>
        <begin position="241"/>
        <end position="266"/>
    </location>
</feature>
<organism evidence="4 5">
    <name type="scientific">Thecamonas trahens ATCC 50062</name>
    <dbReference type="NCBI Taxonomy" id="461836"/>
    <lineage>
        <taxon>Eukaryota</taxon>
        <taxon>Apusozoa</taxon>
        <taxon>Apusomonadida</taxon>
        <taxon>Apusomonadidae</taxon>
        <taxon>Thecamonas</taxon>
    </lineage>
</organism>
<dbReference type="Proteomes" id="UP000054408">
    <property type="component" value="Unassembled WGS sequence"/>
</dbReference>
<keyword evidence="2" id="KW-0175">Coiled coil</keyword>
<keyword evidence="3" id="KW-0812">Transmembrane</keyword>
<feature type="transmembrane region" description="Helical" evidence="3">
    <location>
        <begin position="467"/>
        <end position="486"/>
    </location>
</feature>
<dbReference type="GeneID" id="25568877"/>
<keyword evidence="3" id="KW-0472">Membrane</keyword>
<feature type="repeat" description="ANK" evidence="1">
    <location>
        <begin position="48"/>
        <end position="80"/>
    </location>
</feature>
<dbReference type="AlphaFoldDB" id="A0A0L0DSD2"/>
<proteinExistence type="predicted"/>
<feature type="transmembrane region" description="Helical" evidence="3">
    <location>
        <begin position="823"/>
        <end position="840"/>
    </location>
</feature>
<feature type="transmembrane region" description="Helical" evidence="3">
    <location>
        <begin position="427"/>
        <end position="447"/>
    </location>
</feature>
<feature type="transmembrane region" description="Helical" evidence="3">
    <location>
        <begin position="686"/>
        <end position="705"/>
    </location>
</feature>
<feature type="transmembrane region" description="Helical" evidence="3">
    <location>
        <begin position="852"/>
        <end position="872"/>
    </location>
</feature>
<dbReference type="Gene3D" id="1.25.40.20">
    <property type="entry name" value="Ankyrin repeat-containing domain"/>
    <property type="match status" value="2"/>
</dbReference>
<dbReference type="PROSITE" id="PS50088">
    <property type="entry name" value="ANK_REPEAT"/>
    <property type="match status" value="3"/>
</dbReference>
<feature type="transmembrane region" description="Helical" evidence="3">
    <location>
        <begin position="611"/>
        <end position="636"/>
    </location>
</feature>
<evidence type="ECO:0000313" key="4">
    <source>
        <dbReference type="EMBL" id="KNC55117.1"/>
    </source>
</evidence>
<dbReference type="RefSeq" id="XP_013753298.1">
    <property type="nucleotide sequence ID" value="XM_013897844.1"/>
</dbReference>
<evidence type="ECO:0000256" key="2">
    <source>
        <dbReference type="SAM" id="Coils"/>
    </source>
</evidence>
<feature type="transmembrane region" description="Helical" evidence="3">
    <location>
        <begin position="383"/>
        <end position="406"/>
    </location>
</feature>
<dbReference type="PROSITE" id="PS50297">
    <property type="entry name" value="ANK_REP_REGION"/>
    <property type="match status" value="2"/>
</dbReference>
<keyword evidence="1" id="KW-0040">ANK repeat</keyword>
<dbReference type="eggNOG" id="KOG4177">
    <property type="taxonomic scope" value="Eukaryota"/>
</dbReference>
<dbReference type="SMART" id="SM00248">
    <property type="entry name" value="ANK"/>
    <property type="match status" value="5"/>
</dbReference>
<name>A0A0L0DSD2_THETB</name>
<feature type="transmembrane region" description="Helical" evidence="3">
    <location>
        <begin position="567"/>
        <end position="591"/>
    </location>
</feature>
<feature type="coiled-coil region" evidence="2">
    <location>
        <begin position="987"/>
        <end position="1089"/>
    </location>
</feature>
<evidence type="ECO:0000256" key="3">
    <source>
        <dbReference type="SAM" id="Phobius"/>
    </source>
</evidence>
<evidence type="ECO:0000313" key="5">
    <source>
        <dbReference type="Proteomes" id="UP000054408"/>
    </source>
</evidence>
<keyword evidence="3" id="KW-1133">Transmembrane helix</keyword>
<reference evidence="4 5" key="1">
    <citation type="submission" date="2010-05" db="EMBL/GenBank/DDBJ databases">
        <title>The Genome Sequence of Thecamonas trahens ATCC 50062.</title>
        <authorList>
            <consortium name="The Broad Institute Genome Sequencing Platform"/>
            <person name="Russ C."/>
            <person name="Cuomo C."/>
            <person name="Shea T."/>
            <person name="Young S.K."/>
            <person name="Zeng Q."/>
            <person name="Koehrsen M."/>
            <person name="Haas B."/>
            <person name="Borodovsky M."/>
            <person name="Guigo R."/>
            <person name="Alvarado L."/>
            <person name="Berlin A."/>
            <person name="Bochicchio J."/>
            <person name="Borenstein D."/>
            <person name="Chapman S."/>
            <person name="Chen Z."/>
            <person name="Freedman E."/>
            <person name="Gellesch M."/>
            <person name="Goldberg J."/>
            <person name="Griggs A."/>
            <person name="Gujja S."/>
            <person name="Heilman E."/>
            <person name="Heiman D."/>
            <person name="Hepburn T."/>
            <person name="Howarth C."/>
            <person name="Jen D."/>
            <person name="Larson L."/>
            <person name="Mehta T."/>
            <person name="Park D."/>
            <person name="Pearson M."/>
            <person name="Roberts A."/>
            <person name="Saif S."/>
            <person name="Shenoy N."/>
            <person name="Sisk P."/>
            <person name="Stolte C."/>
            <person name="Sykes S."/>
            <person name="Thomson T."/>
            <person name="Walk T."/>
            <person name="White J."/>
            <person name="Yandava C."/>
            <person name="Burger G."/>
            <person name="Gray M.W."/>
            <person name="Holland P.W.H."/>
            <person name="King N."/>
            <person name="Lang F.B.F."/>
            <person name="Roger A.J."/>
            <person name="Ruiz-Trillo I."/>
            <person name="Lander E."/>
            <person name="Nusbaum C."/>
        </authorList>
    </citation>
    <scope>NUCLEOTIDE SEQUENCE [LARGE SCALE GENOMIC DNA]</scope>
    <source>
        <strain evidence="4 5">ATCC 50062</strain>
    </source>
</reference>
<accession>A0A0L0DSD2</accession>